<organism evidence="1 2">
    <name type="scientific">Alkaliphilus metalliredigens (strain QYMF)</name>
    <dbReference type="NCBI Taxonomy" id="293826"/>
    <lineage>
        <taxon>Bacteria</taxon>
        <taxon>Bacillati</taxon>
        <taxon>Bacillota</taxon>
        <taxon>Clostridia</taxon>
        <taxon>Peptostreptococcales</taxon>
        <taxon>Natronincolaceae</taxon>
        <taxon>Alkaliphilus</taxon>
    </lineage>
</organism>
<dbReference type="KEGG" id="amt:Amet_3564"/>
<evidence type="ECO:0000313" key="1">
    <source>
        <dbReference type="EMBL" id="ABR49686.1"/>
    </source>
</evidence>
<dbReference type="HOGENOM" id="CLU_2244262_0_0_9"/>
<evidence type="ECO:0008006" key="3">
    <source>
        <dbReference type="Google" id="ProtNLM"/>
    </source>
</evidence>
<proteinExistence type="predicted"/>
<dbReference type="Proteomes" id="UP000001572">
    <property type="component" value="Chromosome"/>
</dbReference>
<evidence type="ECO:0000313" key="2">
    <source>
        <dbReference type="Proteomes" id="UP000001572"/>
    </source>
</evidence>
<keyword evidence="2" id="KW-1185">Reference proteome</keyword>
<dbReference type="EMBL" id="CP000724">
    <property type="protein sequence ID" value="ABR49686.1"/>
    <property type="molecule type" value="Genomic_DNA"/>
</dbReference>
<name>A6TU18_ALKMQ</name>
<dbReference type="AlphaFoldDB" id="A6TU18"/>
<dbReference type="PROSITE" id="PS51257">
    <property type="entry name" value="PROKAR_LIPOPROTEIN"/>
    <property type="match status" value="1"/>
</dbReference>
<gene>
    <name evidence="1" type="ordered locus">Amet_3564</name>
</gene>
<sequence length="104" mass="11869">MTELKKTVCLILVISLLLITLSGCSSSNSIVGKWGNDEIELEFFKNGDAVFREGSETGHFKYEVLSDKDLKLTAKIEFREETEIFDYSIENNTLLIMDLELKKK</sequence>
<protein>
    <recommendedName>
        <fullName evidence="3">DUF5640 domain-containing protein</fullName>
    </recommendedName>
</protein>
<reference evidence="2" key="1">
    <citation type="journal article" date="2016" name="Genome Announc.">
        <title>Complete genome sequence of Alkaliphilus metalliredigens strain QYMF, an alkaliphilic and metal-reducing bacterium isolated from borax-contaminated leachate ponds.</title>
        <authorList>
            <person name="Hwang C."/>
            <person name="Copeland A."/>
            <person name="Lucas S."/>
            <person name="Lapidus A."/>
            <person name="Barry K."/>
            <person name="Detter J.C."/>
            <person name="Glavina Del Rio T."/>
            <person name="Hammon N."/>
            <person name="Israni S."/>
            <person name="Dalin E."/>
            <person name="Tice H."/>
            <person name="Pitluck S."/>
            <person name="Chertkov O."/>
            <person name="Brettin T."/>
            <person name="Bruce D."/>
            <person name="Han C."/>
            <person name="Schmutz J."/>
            <person name="Larimer F."/>
            <person name="Land M.L."/>
            <person name="Hauser L."/>
            <person name="Kyrpides N."/>
            <person name="Mikhailova N."/>
            <person name="Ye Q."/>
            <person name="Zhou J."/>
            <person name="Richardson P."/>
            <person name="Fields M.W."/>
        </authorList>
    </citation>
    <scope>NUCLEOTIDE SEQUENCE [LARGE SCALE GENOMIC DNA]</scope>
    <source>
        <strain evidence="2">QYMF</strain>
    </source>
</reference>
<accession>A6TU18</accession>